<dbReference type="GO" id="GO:2001135">
    <property type="term" value="P:regulation of endocytic recycling"/>
    <property type="evidence" value="ECO:0007669"/>
    <property type="project" value="TreeGrafter"/>
</dbReference>
<feature type="region of interest" description="Disordered" evidence="1">
    <location>
        <begin position="197"/>
        <end position="218"/>
    </location>
</feature>
<feature type="region of interest" description="Disordered" evidence="1">
    <location>
        <begin position="928"/>
        <end position="967"/>
    </location>
</feature>
<evidence type="ECO:0000313" key="5">
    <source>
        <dbReference type="RefSeq" id="XP_028966664.1"/>
    </source>
</evidence>
<dbReference type="GO" id="GO:0043812">
    <property type="term" value="F:phosphatidylinositol-4-phosphate phosphatase activity"/>
    <property type="evidence" value="ECO:0007669"/>
    <property type="project" value="TreeGrafter"/>
</dbReference>
<organism evidence="4 5">
    <name type="scientific">Galendromus occidentalis</name>
    <name type="common">western predatory mite</name>
    <dbReference type="NCBI Taxonomy" id="34638"/>
    <lineage>
        <taxon>Eukaryota</taxon>
        <taxon>Metazoa</taxon>
        <taxon>Ecdysozoa</taxon>
        <taxon>Arthropoda</taxon>
        <taxon>Chelicerata</taxon>
        <taxon>Arachnida</taxon>
        <taxon>Acari</taxon>
        <taxon>Parasitiformes</taxon>
        <taxon>Mesostigmata</taxon>
        <taxon>Gamasina</taxon>
        <taxon>Phytoseioidea</taxon>
        <taxon>Phytoseiidae</taxon>
        <taxon>Typhlodrominae</taxon>
        <taxon>Galendromus</taxon>
    </lineage>
</organism>
<dbReference type="InterPro" id="IPR022158">
    <property type="entry name" value="Inositol_phosphatase"/>
</dbReference>
<dbReference type="Pfam" id="PF12456">
    <property type="entry name" value="hSac2"/>
    <property type="match status" value="1"/>
</dbReference>
<feature type="domain" description="SAC" evidence="2">
    <location>
        <begin position="176"/>
        <end position="539"/>
    </location>
</feature>
<dbReference type="KEGG" id="goe:100907882"/>
<dbReference type="PROSITE" id="PS51791">
    <property type="entry name" value="HSAC2"/>
    <property type="match status" value="1"/>
</dbReference>
<dbReference type="GO" id="GO:0005769">
    <property type="term" value="C:early endosome"/>
    <property type="evidence" value="ECO:0007669"/>
    <property type="project" value="TreeGrafter"/>
</dbReference>
<evidence type="ECO:0000259" key="2">
    <source>
        <dbReference type="PROSITE" id="PS50275"/>
    </source>
</evidence>
<dbReference type="GO" id="GO:0045334">
    <property type="term" value="C:clathrin-coated endocytic vesicle"/>
    <property type="evidence" value="ECO:0007669"/>
    <property type="project" value="TreeGrafter"/>
</dbReference>
<proteinExistence type="predicted"/>
<dbReference type="PANTHER" id="PTHR45662:SF8">
    <property type="entry name" value="PHOSPHATIDYLINOSITIDE PHOSPHATASE SAC2"/>
    <property type="match status" value="1"/>
</dbReference>
<protein>
    <submittedName>
        <fullName evidence="5">LOW QUALITY PROTEIN: phosphatidylinositide phosphatase SAC2</fullName>
    </submittedName>
</protein>
<feature type="region of interest" description="Disordered" evidence="1">
    <location>
        <begin position="789"/>
        <end position="809"/>
    </location>
</feature>
<dbReference type="GeneID" id="100907882"/>
<dbReference type="PROSITE" id="PS50275">
    <property type="entry name" value="SAC"/>
    <property type="match status" value="1"/>
</dbReference>
<dbReference type="CTD" id="6670"/>
<name>A0AAJ7SDK6_9ACAR</name>
<dbReference type="InterPro" id="IPR034753">
    <property type="entry name" value="hSac2"/>
</dbReference>
<keyword evidence="4" id="KW-1185">Reference proteome</keyword>
<dbReference type="InterPro" id="IPR002013">
    <property type="entry name" value="SAC_dom"/>
</dbReference>
<dbReference type="AlphaFoldDB" id="A0AAJ7SDK6"/>
<accession>A0AAJ7SDK6</accession>
<evidence type="ECO:0000259" key="3">
    <source>
        <dbReference type="PROSITE" id="PS51791"/>
    </source>
</evidence>
<sequence length="1195" mass="133428">MEVLYTPENYILLSGEHSLWCSRETGSLTPRRVCSLAELTDPQCIGIVYGIVGKFQPTPDSASYLVVIRNASIVGVLPDQTDVFKINRVVLLPLTKDSPPVAFGELDLCRKHHMGLCPEPSPERSTPAGIPQRGGIQKTWNSLKTATSSLQPSGRRPHNVGNLKEKYEQRLSDELIKMFDGTDSFYFSTKGDLTNSLQRKERMKKHRKDSDSANTDRAPPWETYDERFFWNSAMIAEILSHPKLEEVLPWVTPVIQGFVQIDRLAIQDDNTQDVTLTQDNGTWVECNPPAPARLFNMILISRRSRHRAGTRYKRRGVDEEGRCANFVETEQIFQFEPHVVSFVMVRGSVPVFWSQPGIKYRPPPQLDRGENETAEAFKKHFDQQLELYGKQTIVSLVEKTGKEGVISRAYLEHILRLDNPLLSYVTFDFHEYCRGMHFENVAVLIANLKESPLKDSWTYLWLDGHGVVCEQTSVFRVNCIDCLDRTNVVQTAIAREMMETQFLRLGLMSPESSLPLSVRRAFQIAWANNGDIISRQYAGTAALKGDYTRTGSRKLSGLMKDGYNSANRYYLNRFRDAYRQSVIDLMLGNPVEKEDMAVSPEQGVLRNSIPQVETLLEGYQHEHVKQLIEDCKKMLVPDDEVCLGGWALIDADPSTGDAQQQDMDTILLLTRDSYYVAEYDDLTDRITRFQKVLLEDLEKMELGPEPSLFKSRHHCLRLHYLVGGQGGYFHMFRCASTRLFNNVAVPIASEEEAVESLRAICESLKVALSVRSFNVPLYEGKLERRRSKMAFQHTASQSSSGGGRTGHIPQLDLPSSLPRNISEGQLMNFMGQVSSRAINSVSSQLSRLNPMRRGSTAPRDQGNRGAFGGSSQAILMTVAEQAGEDRVSPEPATTPSTQVPTAEILNSNSTRNGQTLIPFFVSPSSRSFSDLERTTASTDDLTPRDRVKPPTSISIDRTLSSDQSEESDLIGAPFEELSQMTDDGLLESCGILASSFKDEIEQTALRRKLSQTSSGSSGTIGSSRTLKEAVIDDFVIDAMRKTSLQQLKRRHRMSLNASKEALCMMPAIQIEAVSQTQHSNAGQNRSFSRSSETLNQMNASLIVLADRCMKTSHSESAISPTPLSPLRSPSSAPLVMKKDLVLSPLSKIAKGVQQLGQSVLMTKGHTRSPIMEVNSEEAANLAERKAACRSVIIDI</sequence>
<dbReference type="Proteomes" id="UP000694867">
    <property type="component" value="Unplaced"/>
</dbReference>
<dbReference type="PANTHER" id="PTHR45662">
    <property type="entry name" value="PHOSPHATIDYLINOSITIDE PHOSPHATASE SAC1"/>
    <property type="match status" value="1"/>
</dbReference>
<evidence type="ECO:0000313" key="4">
    <source>
        <dbReference type="Proteomes" id="UP000694867"/>
    </source>
</evidence>
<dbReference type="Pfam" id="PF02383">
    <property type="entry name" value="Syja_N"/>
    <property type="match status" value="1"/>
</dbReference>
<evidence type="ECO:0000256" key="1">
    <source>
        <dbReference type="SAM" id="MobiDB-lite"/>
    </source>
</evidence>
<reference evidence="5" key="1">
    <citation type="submission" date="2025-08" db="UniProtKB">
        <authorList>
            <consortium name="RefSeq"/>
        </authorList>
    </citation>
    <scope>IDENTIFICATION</scope>
</reference>
<dbReference type="GO" id="GO:0046856">
    <property type="term" value="P:phosphatidylinositol dephosphorylation"/>
    <property type="evidence" value="ECO:0007669"/>
    <property type="project" value="TreeGrafter"/>
</dbReference>
<feature type="domain" description="HSac2" evidence="3">
    <location>
        <begin position="618"/>
        <end position="808"/>
    </location>
</feature>
<gene>
    <name evidence="5" type="primary">LOC100907882</name>
</gene>
<dbReference type="RefSeq" id="XP_028966664.1">
    <property type="nucleotide sequence ID" value="XM_029110831.1"/>
</dbReference>
<feature type="region of interest" description="Disordered" evidence="1">
    <location>
        <begin position="844"/>
        <end position="868"/>
    </location>
</feature>
<feature type="compositionally biased region" description="Polar residues" evidence="1">
    <location>
        <begin position="951"/>
        <end position="962"/>
    </location>
</feature>